<dbReference type="RefSeq" id="WP_284238007.1">
    <property type="nucleotide sequence ID" value="NZ_BSSQ01000006.1"/>
</dbReference>
<evidence type="ECO:0000313" key="2">
    <source>
        <dbReference type="Proteomes" id="UP001157114"/>
    </source>
</evidence>
<organism evidence="1 2">
    <name type="scientific">Paenibacillus glycanilyticus</name>
    <dbReference type="NCBI Taxonomy" id="126569"/>
    <lineage>
        <taxon>Bacteria</taxon>
        <taxon>Bacillati</taxon>
        <taxon>Bacillota</taxon>
        <taxon>Bacilli</taxon>
        <taxon>Bacillales</taxon>
        <taxon>Paenibacillaceae</taxon>
        <taxon>Paenibacillus</taxon>
    </lineage>
</organism>
<dbReference type="EMBL" id="BSSQ01000006">
    <property type="protein sequence ID" value="GLX67263.1"/>
    <property type="molecule type" value="Genomic_DNA"/>
</dbReference>
<reference evidence="1 2" key="1">
    <citation type="submission" date="2023-03" db="EMBL/GenBank/DDBJ databases">
        <title>Draft genome sequence of the bacteria which degrade cell wall of Tricholomamatutake.</title>
        <authorList>
            <person name="Konishi Y."/>
            <person name="Fukuta Y."/>
            <person name="Shirasaka N."/>
        </authorList>
    </citation>
    <scope>NUCLEOTIDE SEQUENCE [LARGE SCALE GENOMIC DNA]</scope>
    <source>
        <strain evidence="2">mu1</strain>
    </source>
</reference>
<sequence>MKLVYHYDPRILTMEESANEEDIEFTLGLLDDHEDMVPRLKAVRRHFEDNEVYTDALFYSFPDHRYSAIVRRDYYTDFVLQLMKHRIVTRVEWV</sequence>
<evidence type="ECO:0008006" key="3">
    <source>
        <dbReference type="Google" id="ProtNLM"/>
    </source>
</evidence>
<gene>
    <name evidence="1" type="ORF">MU1_16080</name>
</gene>
<evidence type="ECO:0000313" key="1">
    <source>
        <dbReference type="EMBL" id="GLX67263.1"/>
    </source>
</evidence>
<protein>
    <recommendedName>
        <fullName evidence="3">Phage protein</fullName>
    </recommendedName>
</protein>
<comment type="caution">
    <text evidence="1">The sequence shown here is derived from an EMBL/GenBank/DDBJ whole genome shotgun (WGS) entry which is preliminary data.</text>
</comment>
<proteinExistence type="predicted"/>
<name>A0ABQ6GDB9_9BACL</name>
<accession>A0ABQ6GDB9</accession>
<dbReference type="Proteomes" id="UP001157114">
    <property type="component" value="Unassembled WGS sequence"/>
</dbReference>
<keyword evidence="2" id="KW-1185">Reference proteome</keyword>